<name>A0A367S1Y1_9NOSO</name>
<evidence type="ECO:0000313" key="2">
    <source>
        <dbReference type="Proteomes" id="UP000252107"/>
    </source>
</evidence>
<dbReference type="EMBL" id="LXQD01000016">
    <property type="protein sequence ID" value="RCJ41990.1"/>
    <property type="molecule type" value="Genomic_DNA"/>
</dbReference>
<comment type="caution">
    <text evidence="1">The sequence shown here is derived from an EMBL/GenBank/DDBJ whole genome shotgun (WGS) entry which is preliminary data.</text>
</comment>
<keyword evidence="2" id="KW-1185">Reference proteome</keyword>
<dbReference type="Proteomes" id="UP000252107">
    <property type="component" value="Unassembled WGS sequence"/>
</dbReference>
<reference evidence="1" key="1">
    <citation type="submission" date="2016-04" db="EMBL/GenBank/DDBJ databases">
        <authorList>
            <person name="Tabuchi Yagui T.R."/>
        </authorList>
    </citation>
    <scope>NUCLEOTIDE SEQUENCE [LARGE SCALE GENOMIC DNA]</scope>
    <source>
        <strain evidence="1">NIES-26</strain>
    </source>
</reference>
<proteinExistence type="predicted"/>
<protein>
    <submittedName>
        <fullName evidence="1">Uncharacterized protein</fullName>
    </submittedName>
</protein>
<organism evidence="1 2">
    <name type="scientific">Nostoc minutum NIES-26</name>
    <dbReference type="NCBI Taxonomy" id="1844469"/>
    <lineage>
        <taxon>Bacteria</taxon>
        <taxon>Bacillati</taxon>
        <taxon>Cyanobacteriota</taxon>
        <taxon>Cyanophyceae</taxon>
        <taxon>Nostocales</taxon>
        <taxon>Nostocaceae</taxon>
        <taxon>Nostoc</taxon>
    </lineage>
</organism>
<sequence length="143" mass="16647">MNPAWREELFSQKPTFSGLNPLVLPITNAKMRRILDICYRTWLRWAEVAETIPQYKLAQIQMQKMAKEKRLRAPLIRPYQVWVLGKVGEVFGDLDQGTAKIEIVKSIVEANKSEYTESKFEAEQIRFTQPLIPIPNSKFQIPN</sequence>
<evidence type="ECO:0000313" key="1">
    <source>
        <dbReference type="EMBL" id="RCJ41990.1"/>
    </source>
</evidence>
<gene>
    <name evidence="1" type="ORF">A6770_35470</name>
</gene>
<dbReference type="AlphaFoldDB" id="A0A367S1Y1"/>
<accession>A0A367S1Y1</accession>